<dbReference type="InterPro" id="IPR014347">
    <property type="entry name" value="Tautomerase/MIF_sf"/>
</dbReference>
<protein>
    <submittedName>
        <fullName evidence="1">Atrophin-1 domain containing protein</fullName>
    </submittedName>
</protein>
<evidence type="ECO:0000313" key="4">
    <source>
        <dbReference type="Proteomes" id="UP000249757"/>
    </source>
</evidence>
<reference evidence="1 3" key="1">
    <citation type="journal article" date="2018" name="BMC Genomics">
        <title>Comparative genomics of the wheat fungal pathogen Pyrenophora tritici-repentis reveals chromosomal variations and genome plasticity.</title>
        <authorList>
            <person name="Moolhuijzen P."/>
            <person name="See P.T."/>
            <person name="Hane J.K."/>
            <person name="Shi G."/>
            <person name="Liu Z."/>
            <person name="Oliver R.P."/>
            <person name="Moffat C.S."/>
        </authorList>
    </citation>
    <scope>NUCLEOTIDE SEQUENCE [LARGE SCALE GENOMIC DNA]</scope>
    <source>
        <strain evidence="1">M4</strain>
    </source>
</reference>
<dbReference type="EMBL" id="NQIK02000001">
    <property type="protein sequence ID" value="KAF7579371.1"/>
    <property type="molecule type" value="Genomic_DNA"/>
</dbReference>
<dbReference type="AlphaFoldDB" id="A0A2W1D8B9"/>
<reference evidence="4" key="4">
    <citation type="journal article" date="2022" name="Microb. Genom.">
        <title>A global pangenome for the wheat fungal pathogen Pyrenophora tritici-repentis and prediction of effector protein structural homology.</title>
        <authorList>
            <person name="Moolhuijzen P.M."/>
            <person name="See P.T."/>
            <person name="Shi G."/>
            <person name="Powell H.R."/>
            <person name="Cockram J."/>
            <person name="Jorgensen L.N."/>
            <person name="Benslimane H."/>
            <person name="Strelkov S.E."/>
            <person name="Turner J."/>
            <person name="Liu Z."/>
            <person name="Moffat C.S."/>
        </authorList>
    </citation>
    <scope>NUCLEOTIDE SEQUENCE [LARGE SCALE GENOMIC DNA]</scope>
</reference>
<dbReference type="Proteomes" id="UP000245464">
    <property type="component" value="Chromosome 1"/>
</dbReference>
<sequence>MPHYEIHNSYRVPTYNKRKLAADLTSLHTRLFGTPKEFVTVTFHRTTDWRMNLQIRARETFSNTQFISVGGQKAWTNTIICHATAGAEYNRAKLRQLVIGIAVAWNWYSRPWIVEHWREDEWTDVKGIMGPVKDRKALHEVFVMSDVAAHVVPSGAWEDVGQVWE</sequence>
<reference evidence="2" key="3">
    <citation type="journal article" date="2022" name="bioRxiv">
        <title>A global pangenome for the wheat fungal pathogen Pyrenophora tritici-repentis and prediction of effector protein structural homology.</title>
        <authorList>
            <person name="Moolhuijzen P."/>
            <person name="See P.T."/>
            <person name="Shi G."/>
            <person name="Powell H.R."/>
            <person name="Cockram J."/>
            <person name="Jorgensen L.N."/>
            <person name="Benslimane H."/>
            <person name="Strelkov S.E."/>
            <person name="Turner J."/>
            <person name="Liu Z."/>
            <person name="Moffat C.S."/>
        </authorList>
    </citation>
    <scope>NUCLEOTIDE SEQUENCE</scope>
    <source>
        <strain evidence="2">86-124</strain>
    </source>
</reference>
<gene>
    <name evidence="2" type="ORF">Ptr86124_008252</name>
    <name evidence="1" type="ORF">PtrM4_036110</name>
</gene>
<reference evidence="2" key="2">
    <citation type="submission" date="2021-05" db="EMBL/GenBank/DDBJ databases">
        <authorList>
            <person name="Moolhuijzen P.M."/>
            <person name="Moffat C.S."/>
        </authorList>
    </citation>
    <scope>NUCLEOTIDE SEQUENCE</scope>
    <source>
        <strain evidence="2">86-124</strain>
    </source>
</reference>
<evidence type="ECO:0000313" key="2">
    <source>
        <dbReference type="EMBL" id="KAI1513232.1"/>
    </source>
</evidence>
<organism evidence="1 3">
    <name type="scientific">Pyrenophora tritici-repentis</name>
    <dbReference type="NCBI Taxonomy" id="45151"/>
    <lineage>
        <taxon>Eukaryota</taxon>
        <taxon>Fungi</taxon>
        <taxon>Dikarya</taxon>
        <taxon>Ascomycota</taxon>
        <taxon>Pezizomycotina</taxon>
        <taxon>Dothideomycetes</taxon>
        <taxon>Pleosporomycetidae</taxon>
        <taxon>Pleosporales</taxon>
        <taxon>Pleosporineae</taxon>
        <taxon>Pleosporaceae</taxon>
        <taxon>Pyrenophora</taxon>
    </lineage>
</organism>
<proteinExistence type="predicted"/>
<dbReference type="EMBL" id="NRDI02000010">
    <property type="protein sequence ID" value="KAI1513232.1"/>
    <property type="molecule type" value="Genomic_DNA"/>
</dbReference>
<comment type="caution">
    <text evidence="1">The sequence shown here is derived from an EMBL/GenBank/DDBJ whole genome shotgun (WGS) entry which is preliminary data.</text>
</comment>
<keyword evidence="4" id="KW-1185">Reference proteome</keyword>
<dbReference type="Proteomes" id="UP000249757">
    <property type="component" value="Unassembled WGS sequence"/>
</dbReference>
<evidence type="ECO:0000313" key="1">
    <source>
        <dbReference type="EMBL" id="KAF7579371.1"/>
    </source>
</evidence>
<dbReference type="OrthoDB" id="9981319at2759"/>
<evidence type="ECO:0000313" key="3">
    <source>
        <dbReference type="Proteomes" id="UP000245464"/>
    </source>
</evidence>
<name>A0A2W1D8B9_9PLEO</name>
<accession>A0A2W1D8B9</accession>
<dbReference type="Gene3D" id="3.30.429.10">
    <property type="entry name" value="Macrophage Migration Inhibitory Factor"/>
    <property type="match status" value="1"/>
</dbReference>